<keyword evidence="3" id="KW-1185">Reference proteome</keyword>
<reference evidence="2 3" key="1">
    <citation type="submission" date="2015-07" db="EMBL/GenBank/DDBJ databases">
        <title>The genome of Dufourea novaeangliae.</title>
        <authorList>
            <person name="Pan H."/>
            <person name="Kapheim K."/>
        </authorList>
    </citation>
    <scope>NUCLEOTIDE SEQUENCE [LARGE SCALE GENOMIC DNA]</scope>
    <source>
        <strain evidence="2">0120121106</strain>
        <tissue evidence="2">Whole body</tissue>
    </source>
</reference>
<sequence>MCDLENVKYRCVSDRSLERVRCPDHGIFHGRLHPTPTSCGADATNYKKPPLSPTNYKK</sequence>
<evidence type="ECO:0000313" key="3">
    <source>
        <dbReference type="Proteomes" id="UP000076502"/>
    </source>
</evidence>
<gene>
    <name evidence="2" type="ORF">WN55_00731</name>
</gene>
<evidence type="ECO:0000256" key="1">
    <source>
        <dbReference type="SAM" id="MobiDB-lite"/>
    </source>
</evidence>
<proteinExistence type="predicted"/>
<feature type="region of interest" description="Disordered" evidence="1">
    <location>
        <begin position="35"/>
        <end position="58"/>
    </location>
</feature>
<name>A0A154NYA9_DUFNO</name>
<dbReference type="EMBL" id="KQ434782">
    <property type="protein sequence ID" value="KZC04655.1"/>
    <property type="molecule type" value="Genomic_DNA"/>
</dbReference>
<organism evidence="2 3">
    <name type="scientific">Dufourea novaeangliae</name>
    <name type="common">Sweat bee</name>
    <dbReference type="NCBI Taxonomy" id="178035"/>
    <lineage>
        <taxon>Eukaryota</taxon>
        <taxon>Metazoa</taxon>
        <taxon>Ecdysozoa</taxon>
        <taxon>Arthropoda</taxon>
        <taxon>Hexapoda</taxon>
        <taxon>Insecta</taxon>
        <taxon>Pterygota</taxon>
        <taxon>Neoptera</taxon>
        <taxon>Endopterygota</taxon>
        <taxon>Hymenoptera</taxon>
        <taxon>Apocrita</taxon>
        <taxon>Aculeata</taxon>
        <taxon>Apoidea</taxon>
        <taxon>Anthophila</taxon>
        <taxon>Halictidae</taxon>
        <taxon>Rophitinae</taxon>
        <taxon>Dufourea</taxon>
    </lineage>
</organism>
<dbReference type="Proteomes" id="UP000076502">
    <property type="component" value="Unassembled WGS sequence"/>
</dbReference>
<dbReference type="AlphaFoldDB" id="A0A154NYA9"/>
<accession>A0A154NYA9</accession>
<evidence type="ECO:0000313" key="2">
    <source>
        <dbReference type="EMBL" id="KZC04655.1"/>
    </source>
</evidence>
<protein>
    <submittedName>
        <fullName evidence="2">Uncharacterized protein</fullName>
    </submittedName>
</protein>